<dbReference type="EMBL" id="CP042652">
    <property type="protein sequence ID" value="QKE30013.1"/>
    <property type="molecule type" value="Genomic_DNA"/>
</dbReference>
<accession>A0A6M8EEI8</accession>
<evidence type="ECO:0000313" key="3">
    <source>
        <dbReference type="Proteomes" id="UP000503483"/>
    </source>
</evidence>
<feature type="domain" description="Zinc-ribbon" evidence="1">
    <location>
        <begin position="4"/>
        <end position="104"/>
    </location>
</feature>
<reference evidence="2 3" key="1">
    <citation type="submission" date="2019-08" db="EMBL/GenBank/DDBJ databases">
        <title>Complete genome sequence of Arcobacter acticola.</title>
        <authorList>
            <person name="Miller W."/>
        </authorList>
    </citation>
    <scope>NUCLEOTIDE SEQUENCE [LARGE SCALE GENOMIC DNA]</scope>
    <source>
        <strain evidence="2 3">KCTC 52212</strain>
    </source>
</reference>
<dbReference type="KEGG" id="paco:AACT_2961"/>
<organism evidence="2 3">
    <name type="scientific">Arcobacter acticola</name>
    <dbReference type="NCBI Taxonomy" id="1849015"/>
    <lineage>
        <taxon>Bacteria</taxon>
        <taxon>Pseudomonadati</taxon>
        <taxon>Campylobacterota</taxon>
        <taxon>Epsilonproteobacteria</taxon>
        <taxon>Campylobacterales</taxon>
        <taxon>Arcobacteraceae</taxon>
        <taxon>Arcobacter</taxon>
    </lineage>
</organism>
<dbReference type="Pfam" id="PF15887">
    <property type="entry name" value="Peptidase_Mx"/>
    <property type="match status" value="1"/>
</dbReference>
<proteinExistence type="predicted"/>
<dbReference type="AlphaFoldDB" id="A0A6M8EEI8"/>
<dbReference type="RefSeq" id="WP_172128287.1">
    <property type="nucleotide sequence ID" value="NZ_CP042652.1"/>
</dbReference>
<dbReference type="Proteomes" id="UP000503483">
    <property type="component" value="Chromosome"/>
</dbReference>
<dbReference type="InterPro" id="IPR011201">
    <property type="entry name" value="Zinc-ribbon_6_bact"/>
</dbReference>
<dbReference type="Gene3D" id="3.40.390.70">
    <property type="match status" value="1"/>
</dbReference>
<evidence type="ECO:0000313" key="2">
    <source>
        <dbReference type="EMBL" id="QKE30013.1"/>
    </source>
</evidence>
<dbReference type="InterPro" id="IPR031321">
    <property type="entry name" value="UCP012641"/>
</dbReference>
<sequence>MKTFKCDCENNQILFFESSSCVACERVVGVDDNFNKVETYNLDEKSGYYFKANQPDIHYKKCDNNANYHICNGMVNMNNFEPVPNKDEVLCFACRFNETIPDLSIVEHIPLWKKMEVAKRRAIYTLKALSLPLDNIQQNPKSGLSFDFTTDRDVSDHFLTKLDDQETVFTGHDNGHITINLAEADEVARSNTKHAMGEQYRTLLGHFRHELGHYYFEKLIAKSKKKHELCKKYFGDDELDYQEALKKHYENGAPENWSDHFISEYATMHPYEDWAETWAHYMHIMDTLETAKNFNITGSIGDNLYSGNVGDLKLPQSSYFFSSQTSITSILDTWMDFSVILNSLNRSMGMNDAYPFVLTQSVRTKLSFIHHAIHDKLDRMPELTDEKKETLN</sequence>
<name>A0A6M8EEI8_9BACT</name>
<protein>
    <recommendedName>
        <fullName evidence="1">Zinc-ribbon domain-containing protein</fullName>
    </recommendedName>
</protein>
<dbReference type="PIRSF" id="PIRSF012641">
    <property type="entry name" value="UCP012641"/>
    <property type="match status" value="1"/>
</dbReference>
<dbReference type="Pfam" id="PF10005">
    <property type="entry name" value="Zn_ribbon_DZR_6"/>
    <property type="match status" value="1"/>
</dbReference>
<evidence type="ECO:0000259" key="1">
    <source>
        <dbReference type="Pfam" id="PF10005"/>
    </source>
</evidence>
<gene>
    <name evidence="2" type="ORF">AACT_2961</name>
</gene>
<keyword evidence="3" id="KW-1185">Reference proteome</keyword>